<evidence type="ECO:0000256" key="4">
    <source>
        <dbReference type="ARBA" id="ARBA00023002"/>
    </source>
</evidence>
<evidence type="ECO:0000313" key="6">
    <source>
        <dbReference type="EMBL" id="GLB51302.1"/>
    </source>
</evidence>
<accession>A0A9W6B3V6</accession>
<dbReference type="InterPro" id="IPR017741">
    <property type="entry name" value="FAD-dependent_OxRdtase_HpnW"/>
</dbReference>
<evidence type="ECO:0000256" key="2">
    <source>
        <dbReference type="ARBA" id="ARBA00009410"/>
    </source>
</evidence>
<reference evidence="6" key="1">
    <citation type="submission" date="2022-07" db="EMBL/GenBank/DDBJ databases">
        <title>Taxonomy of Novel Oxalotrophic and Methylotrophic Bacteria.</title>
        <authorList>
            <person name="Sahin N."/>
            <person name="Tani A."/>
        </authorList>
    </citation>
    <scope>NUCLEOTIDE SEQUENCE</scope>
    <source>
        <strain evidence="6">AM327</strain>
    </source>
</reference>
<name>A0A9W6B3V6_9FLAO</name>
<sequence length="381" mass="42987">MFDVICVGAGALGTFHAYHAAKKRYNVAILEKNSRPDGATVRNFGQVVPSGMNIKWQQYGRESLAIYAEIQKLFNISIRNNGTVYIASNEDEMQLLEELSEINKANDYTSVKLSKNECLEKYSGLKQEYAVGGLFFPQEVTVEPRVMINRLHQYLTAEYNVDIHFNTTVINCEQLSDGVEVLVAGGKKIKAKKVFICNGDEFQLLYPEQFAVSDIEITKLQMMQTKPQQGYVLPGSILTGLTIKRYESFTECPSYKEIKAKESADALYKKWGVHILFKQATDGSVILGDSHMYSGIKDKAKLGFDNSEEINEYMIEEAKKIIDLPNYDIAYRWYGMYSQCKTQDIFNKDVSKDIRVITAIGGKGMTGSAGYSKEQIEEVLN</sequence>
<dbReference type="PANTHER" id="PTHR13847">
    <property type="entry name" value="SARCOSINE DEHYDROGENASE-RELATED"/>
    <property type="match status" value="1"/>
</dbReference>
<dbReference type="Gene3D" id="3.30.9.10">
    <property type="entry name" value="D-Amino Acid Oxidase, subunit A, domain 2"/>
    <property type="match status" value="1"/>
</dbReference>
<evidence type="ECO:0000256" key="1">
    <source>
        <dbReference type="ARBA" id="ARBA00001974"/>
    </source>
</evidence>
<comment type="caution">
    <text evidence="6">The sequence shown here is derived from an EMBL/GenBank/DDBJ whole genome shotgun (WGS) entry which is preliminary data.</text>
</comment>
<dbReference type="EMBL" id="BRVP01000002">
    <property type="protein sequence ID" value="GLB51302.1"/>
    <property type="molecule type" value="Genomic_DNA"/>
</dbReference>
<keyword evidence="4" id="KW-0560">Oxidoreductase</keyword>
<evidence type="ECO:0000256" key="3">
    <source>
        <dbReference type="ARBA" id="ARBA00022630"/>
    </source>
</evidence>
<protein>
    <submittedName>
        <fullName evidence="6">Oxidase</fullName>
    </submittedName>
</protein>
<comment type="similarity">
    <text evidence="2">Belongs to the DadA oxidoreductase family.</text>
</comment>
<dbReference type="Gene3D" id="3.50.50.60">
    <property type="entry name" value="FAD/NAD(P)-binding domain"/>
    <property type="match status" value="1"/>
</dbReference>
<dbReference type="AlphaFoldDB" id="A0A9W6B3V6"/>
<dbReference type="PANTHER" id="PTHR13847:SF286">
    <property type="entry name" value="D-AMINO ACID DEHYDROGENASE"/>
    <property type="match status" value="1"/>
</dbReference>
<dbReference type="GO" id="GO:0016491">
    <property type="term" value="F:oxidoreductase activity"/>
    <property type="evidence" value="ECO:0007669"/>
    <property type="project" value="UniProtKB-KW"/>
</dbReference>
<dbReference type="NCBIfam" id="TIGR03364">
    <property type="entry name" value="HpnW_proposed"/>
    <property type="match status" value="1"/>
</dbReference>
<keyword evidence="3" id="KW-0285">Flavoprotein</keyword>
<dbReference type="GO" id="GO:0005737">
    <property type="term" value="C:cytoplasm"/>
    <property type="evidence" value="ECO:0007669"/>
    <property type="project" value="TreeGrafter"/>
</dbReference>
<dbReference type="Proteomes" id="UP001143545">
    <property type="component" value="Unassembled WGS sequence"/>
</dbReference>
<organism evidence="6 7">
    <name type="scientific">Neptunitalea chrysea</name>
    <dbReference type="NCBI Taxonomy" id="1647581"/>
    <lineage>
        <taxon>Bacteria</taxon>
        <taxon>Pseudomonadati</taxon>
        <taxon>Bacteroidota</taxon>
        <taxon>Flavobacteriia</taxon>
        <taxon>Flavobacteriales</taxon>
        <taxon>Flavobacteriaceae</taxon>
        <taxon>Neptunitalea</taxon>
    </lineage>
</organism>
<evidence type="ECO:0000313" key="7">
    <source>
        <dbReference type="Proteomes" id="UP001143545"/>
    </source>
</evidence>
<dbReference type="InterPro" id="IPR036188">
    <property type="entry name" value="FAD/NAD-bd_sf"/>
</dbReference>
<keyword evidence="7" id="KW-1185">Reference proteome</keyword>
<dbReference type="InterPro" id="IPR006076">
    <property type="entry name" value="FAD-dep_OxRdtase"/>
</dbReference>
<feature type="domain" description="FAD dependent oxidoreductase" evidence="5">
    <location>
        <begin position="3"/>
        <end position="372"/>
    </location>
</feature>
<comment type="cofactor">
    <cofactor evidence="1">
        <name>FAD</name>
        <dbReference type="ChEBI" id="CHEBI:57692"/>
    </cofactor>
</comment>
<proteinExistence type="inferred from homology"/>
<dbReference type="RefSeq" id="WP_281751703.1">
    <property type="nucleotide sequence ID" value="NZ_BRVP01000002.1"/>
</dbReference>
<dbReference type="SUPFAM" id="SSF51905">
    <property type="entry name" value="FAD/NAD(P)-binding domain"/>
    <property type="match status" value="1"/>
</dbReference>
<gene>
    <name evidence="6" type="ORF">NBRC110019_03410</name>
</gene>
<dbReference type="Pfam" id="PF01266">
    <property type="entry name" value="DAO"/>
    <property type="match status" value="1"/>
</dbReference>
<evidence type="ECO:0000259" key="5">
    <source>
        <dbReference type="Pfam" id="PF01266"/>
    </source>
</evidence>